<dbReference type="GO" id="GO:0000930">
    <property type="term" value="C:gamma-tubulin complex"/>
    <property type="evidence" value="ECO:0007669"/>
    <property type="project" value="UniProtKB-ARBA"/>
</dbReference>
<dbReference type="GO" id="GO:0000922">
    <property type="term" value="C:spindle pole"/>
    <property type="evidence" value="ECO:0007669"/>
    <property type="project" value="InterPro"/>
</dbReference>
<dbReference type="GO" id="GO:0051321">
    <property type="term" value="P:meiotic cell cycle"/>
    <property type="evidence" value="ECO:0007669"/>
    <property type="project" value="TreeGrafter"/>
</dbReference>
<dbReference type="STRING" id="765257.A0A0D0ADQ4"/>
<gene>
    <name evidence="9" type="ORF">PISMIDRAFT_671345</name>
</gene>
<keyword evidence="10" id="KW-1185">Reference proteome</keyword>
<organism evidence="9 10">
    <name type="scientific">Pisolithus microcarpus 441</name>
    <dbReference type="NCBI Taxonomy" id="765257"/>
    <lineage>
        <taxon>Eukaryota</taxon>
        <taxon>Fungi</taxon>
        <taxon>Dikarya</taxon>
        <taxon>Basidiomycota</taxon>
        <taxon>Agaricomycotina</taxon>
        <taxon>Agaricomycetes</taxon>
        <taxon>Agaricomycetidae</taxon>
        <taxon>Boletales</taxon>
        <taxon>Sclerodermatineae</taxon>
        <taxon>Pisolithaceae</taxon>
        <taxon>Pisolithus</taxon>
    </lineage>
</organism>
<dbReference type="InterPro" id="IPR007259">
    <property type="entry name" value="GCP"/>
</dbReference>
<dbReference type="InterPro" id="IPR040457">
    <property type="entry name" value="GCP_C"/>
</dbReference>
<dbReference type="PANTHER" id="PTHR19302:SF27">
    <property type="entry name" value="GAMMA-TUBULIN COMPLEX COMPONENT 4"/>
    <property type="match status" value="1"/>
</dbReference>
<proteinExistence type="inferred from homology"/>
<evidence type="ECO:0000256" key="2">
    <source>
        <dbReference type="ARBA" id="ARBA00010337"/>
    </source>
</evidence>
<dbReference type="Gene3D" id="1.20.120.1900">
    <property type="entry name" value="Gamma-tubulin complex, C-terminal domain"/>
    <property type="match status" value="1"/>
</dbReference>
<dbReference type="GO" id="GO:0043015">
    <property type="term" value="F:gamma-tubulin binding"/>
    <property type="evidence" value="ECO:0007669"/>
    <property type="project" value="InterPro"/>
</dbReference>
<dbReference type="Pfam" id="PF17681">
    <property type="entry name" value="GCP_N_terminal"/>
    <property type="match status" value="1"/>
</dbReference>
<dbReference type="AlphaFoldDB" id="A0A0D0ADQ4"/>
<dbReference type="GO" id="GO:0031122">
    <property type="term" value="P:cytoplasmic microtubule organization"/>
    <property type="evidence" value="ECO:0007669"/>
    <property type="project" value="TreeGrafter"/>
</dbReference>
<dbReference type="Proteomes" id="UP000054018">
    <property type="component" value="Unassembled WGS sequence"/>
</dbReference>
<comment type="similarity">
    <text evidence="2 6">Belongs to the TUBGCP family.</text>
</comment>
<accession>A0A0D0ADQ4</accession>
<protein>
    <recommendedName>
        <fullName evidence="6">Spindle pole body component</fullName>
    </recommendedName>
</protein>
<dbReference type="GO" id="GO:0044732">
    <property type="term" value="C:mitotic spindle pole body"/>
    <property type="evidence" value="ECO:0007669"/>
    <property type="project" value="TreeGrafter"/>
</dbReference>
<feature type="domain" description="Gamma tubulin complex component C-terminal" evidence="7">
    <location>
        <begin position="290"/>
        <end position="706"/>
    </location>
</feature>
<dbReference type="GO" id="GO:0051011">
    <property type="term" value="F:microtubule minus-end binding"/>
    <property type="evidence" value="ECO:0007669"/>
    <property type="project" value="TreeGrafter"/>
</dbReference>
<evidence type="ECO:0000259" key="8">
    <source>
        <dbReference type="Pfam" id="PF17681"/>
    </source>
</evidence>
<dbReference type="OrthoDB" id="1608002at2759"/>
<reference evidence="9 10" key="1">
    <citation type="submission" date="2014-04" db="EMBL/GenBank/DDBJ databases">
        <authorList>
            <consortium name="DOE Joint Genome Institute"/>
            <person name="Kuo A."/>
            <person name="Kohler A."/>
            <person name="Costa M.D."/>
            <person name="Nagy L.G."/>
            <person name="Floudas D."/>
            <person name="Copeland A."/>
            <person name="Barry K.W."/>
            <person name="Cichocki N."/>
            <person name="Veneault-Fourrey C."/>
            <person name="LaButti K."/>
            <person name="Lindquist E.A."/>
            <person name="Lipzen A."/>
            <person name="Lundell T."/>
            <person name="Morin E."/>
            <person name="Murat C."/>
            <person name="Sun H."/>
            <person name="Tunlid A."/>
            <person name="Henrissat B."/>
            <person name="Grigoriev I.V."/>
            <person name="Hibbett D.S."/>
            <person name="Martin F."/>
            <person name="Nordberg H.P."/>
            <person name="Cantor M.N."/>
            <person name="Hua S.X."/>
        </authorList>
    </citation>
    <scope>NUCLEOTIDE SEQUENCE [LARGE SCALE GENOMIC DNA]</scope>
    <source>
        <strain evidence="9 10">441</strain>
    </source>
</reference>
<keyword evidence="3 6" id="KW-0963">Cytoplasm</keyword>
<dbReference type="GO" id="GO:0051225">
    <property type="term" value="P:spindle assembly"/>
    <property type="evidence" value="ECO:0007669"/>
    <property type="project" value="TreeGrafter"/>
</dbReference>
<dbReference type="GO" id="GO:0007020">
    <property type="term" value="P:microtubule nucleation"/>
    <property type="evidence" value="ECO:0007669"/>
    <property type="project" value="InterPro"/>
</dbReference>
<evidence type="ECO:0000256" key="5">
    <source>
        <dbReference type="ARBA" id="ARBA00023212"/>
    </source>
</evidence>
<reference evidence="10" key="2">
    <citation type="submission" date="2015-01" db="EMBL/GenBank/DDBJ databases">
        <title>Evolutionary Origins and Diversification of the Mycorrhizal Mutualists.</title>
        <authorList>
            <consortium name="DOE Joint Genome Institute"/>
            <consortium name="Mycorrhizal Genomics Consortium"/>
            <person name="Kohler A."/>
            <person name="Kuo A."/>
            <person name="Nagy L.G."/>
            <person name="Floudas D."/>
            <person name="Copeland A."/>
            <person name="Barry K.W."/>
            <person name="Cichocki N."/>
            <person name="Veneault-Fourrey C."/>
            <person name="LaButti K."/>
            <person name="Lindquist E.A."/>
            <person name="Lipzen A."/>
            <person name="Lundell T."/>
            <person name="Morin E."/>
            <person name="Murat C."/>
            <person name="Riley R."/>
            <person name="Ohm R."/>
            <person name="Sun H."/>
            <person name="Tunlid A."/>
            <person name="Henrissat B."/>
            <person name="Grigoriev I.V."/>
            <person name="Hibbett D.S."/>
            <person name="Martin F."/>
        </authorList>
    </citation>
    <scope>NUCLEOTIDE SEQUENCE [LARGE SCALE GENOMIC DNA]</scope>
    <source>
        <strain evidence="10">441</strain>
    </source>
</reference>
<evidence type="ECO:0000256" key="6">
    <source>
        <dbReference type="RuleBase" id="RU363050"/>
    </source>
</evidence>
<keyword evidence="5 6" id="KW-0206">Cytoskeleton</keyword>
<dbReference type="InterPro" id="IPR042241">
    <property type="entry name" value="GCP_C_sf"/>
</dbReference>
<evidence type="ECO:0000313" key="10">
    <source>
        <dbReference type="Proteomes" id="UP000054018"/>
    </source>
</evidence>
<dbReference type="PANTHER" id="PTHR19302">
    <property type="entry name" value="GAMMA TUBULIN COMPLEX PROTEIN"/>
    <property type="match status" value="1"/>
</dbReference>
<comment type="subcellular location">
    <subcellularLocation>
        <location evidence="1 6">Cytoplasm</location>
        <location evidence="1 6">Cytoskeleton</location>
        <location evidence="1 6">Microtubule organizing center</location>
    </subcellularLocation>
</comment>
<evidence type="ECO:0000313" key="9">
    <source>
        <dbReference type="EMBL" id="KIK30208.1"/>
    </source>
</evidence>
<dbReference type="EMBL" id="KN833687">
    <property type="protein sequence ID" value="KIK30208.1"/>
    <property type="molecule type" value="Genomic_DNA"/>
</dbReference>
<evidence type="ECO:0000256" key="3">
    <source>
        <dbReference type="ARBA" id="ARBA00022490"/>
    </source>
</evidence>
<feature type="domain" description="Gamma tubulin complex component protein N-terminal" evidence="8">
    <location>
        <begin position="2"/>
        <end position="276"/>
    </location>
</feature>
<dbReference type="Pfam" id="PF04130">
    <property type="entry name" value="GCP_C_terminal"/>
    <property type="match status" value="1"/>
</dbReference>
<dbReference type="GO" id="GO:0005874">
    <property type="term" value="C:microtubule"/>
    <property type="evidence" value="ECO:0007669"/>
    <property type="project" value="UniProtKB-KW"/>
</dbReference>
<evidence type="ECO:0000256" key="4">
    <source>
        <dbReference type="ARBA" id="ARBA00022701"/>
    </source>
</evidence>
<keyword evidence="4 6" id="KW-0493">Microtubule</keyword>
<evidence type="ECO:0000259" key="7">
    <source>
        <dbReference type="Pfam" id="PF04130"/>
    </source>
</evidence>
<sequence>MIAEILLVLAGHSSSIFPSDHTVNPAFRPLLHPGEEQCLQAVGRIAARYRSIKKSCLTLTRSQSRYICALCATLNQILKDEYEGLVVETEAKLLRRDPELVARGSFVPLTAILAVFSGWESPFIALQSMMEQLESQDEWKPGPLIDMLVARSKTGTSRIADIFSRLSTAVQRAWRAQLAAFLVHGSITATDPLASEDYVLLEGSTPACVSPQTRESIMYIGKAIGTVKRKRWAYQIPREQAFQHAQLLDTVLPEDKYRFDSVIGQIRTTISEWLWLHVLTRKDVEEAVVSLANYFLLRNGEFCLALIRDIEKLKISRLTTRTGVPSMIKEQDLNLALLRASLSTTAQHDPSLLKLKFKLPSGPIRPLLPSFSRAGSKSLLSSVNGNSSEAVSFDDLLLGRSLLLTYDTTWPLDLFLHPSDLQVYSALFGYLSSIRKTQTRIHECWTSLSNAQRARRRWTGLGEGGTAEDLMVRQQLLRFGWGVVRDMGWFLDTLLEYVMVDVVDLEFRRLKDLVTRPTRERPESVGREGAATHDSNVALPSQTHLDFTTLRNVHTTYLERLVAGCLLSHPSLTTVVRCILEICERFVAQVERWGGDVLPALLFEGSLAAGGHDRVGALVQERFQVVSEIDKSLRELFESFYQQLTLMTSYQPFTAAGDASRSVLINASIGNASTLQRTFARGKGLDGEGEVRRHVEQLLLRLDFNGRFSKPTGL</sequence>
<dbReference type="HOGENOM" id="CLU_009597_0_0_1"/>
<dbReference type="InterPro" id="IPR041470">
    <property type="entry name" value="GCP_N"/>
</dbReference>
<evidence type="ECO:0000256" key="1">
    <source>
        <dbReference type="ARBA" id="ARBA00004267"/>
    </source>
</evidence>
<name>A0A0D0ADQ4_9AGAM</name>
<dbReference type="GO" id="GO:0000278">
    <property type="term" value="P:mitotic cell cycle"/>
    <property type="evidence" value="ECO:0007669"/>
    <property type="project" value="TreeGrafter"/>
</dbReference>